<feature type="region of interest" description="Disordered" evidence="1">
    <location>
        <begin position="1"/>
        <end position="24"/>
    </location>
</feature>
<feature type="compositionally biased region" description="Basic and acidic residues" evidence="1">
    <location>
        <begin position="349"/>
        <end position="363"/>
    </location>
</feature>
<feature type="region of interest" description="Disordered" evidence="1">
    <location>
        <begin position="695"/>
        <end position="732"/>
    </location>
</feature>
<reference evidence="2" key="1">
    <citation type="submission" date="2020-11" db="EMBL/GenBank/DDBJ databases">
        <authorList>
            <person name="Tran Van P."/>
        </authorList>
    </citation>
    <scope>NUCLEOTIDE SEQUENCE</scope>
</reference>
<evidence type="ECO:0000313" key="3">
    <source>
        <dbReference type="Proteomes" id="UP000678499"/>
    </source>
</evidence>
<feature type="compositionally biased region" description="Basic and acidic residues" evidence="1">
    <location>
        <begin position="370"/>
        <end position="398"/>
    </location>
</feature>
<evidence type="ECO:0000256" key="1">
    <source>
        <dbReference type="SAM" id="MobiDB-lite"/>
    </source>
</evidence>
<feature type="compositionally biased region" description="Low complexity" evidence="1">
    <location>
        <begin position="607"/>
        <end position="622"/>
    </location>
</feature>
<feature type="compositionally biased region" description="Basic and acidic residues" evidence="1">
    <location>
        <begin position="436"/>
        <end position="450"/>
    </location>
</feature>
<proteinExistence type="predicted"/>
<feature type="compositionally biased region" description="Low complexity" evidence="1">
    <location>
        <begin position="222"/>
        <end position="240"/>
    </location>
</feature>
<feature type="region of interest" description="Disordered" evidence="1">
    <location>
        <begin position="606"/>
        <end position="637"/>
    </location>
</feature>
<dbReference type="EMBL" id="CAJPEX010005798">
    <property type="protein sequence ID" value="CAG0923804.1"/>
    <property type="molecule type" value="Genomic_DNA"/>
</dbReference>
<organism evidence="2">
    <name type="scientific">Notodromas monacha</name>
    <dbReference type="NCBI Taxonomy" id="399045"/>
    <lineage>
        <taxon>Eukaryota</taxon>
        <taxon>Metazoa</taxon>
        <taxon>Ecdysozoa</taxon>
        <taxon>Arthropoda</taxon>
        <taxon>Crustacea</taxon>
        <taxon>Oligostraca</taxon>
        <taxon>Ostracoda</taxon>
        <taxon>Podocopa</taxon>
        <taxon>Podocopida</taxon>
        <taxon>Cypridocopina</taxon>
        <taxon>Cypridoidea</taxon>
        <taxon>Cyprididae</taxon>
        <taxon>Notodromas</taxon>
    </lineage>
</organism>
<protein>
    <submittedName>
        <fullName evidence="2">Uncharacterized protein</fullName>
    </submittedName>
</protein>
<feature type="compositionally biased region" description="Acidic residues" evidence="1">
    <location>
        <begin position="463"/>
        <end position="473"/>
    </location>
</feature>
<gene>
    <name evidence="2" type="ORF">NMOB1V02_LOCUS11265</name>
</gene>
<evidence type="ECO:0000313" key="2">
    <source>
        <dbReference type="EMBL" id="CAD7283652.1"/>
    </source>
</evidence>
<accession>A0A7R9BZR0</accession>
<keyword evidence="3" id="KW-1185">Reference proteome</keyword>
<dbReference type="Proteomes" id="UP000678499">
    <property type="component" value="Unassembled WGS sequence"/>
</dbReference>
<feature type="non-terminal residue" evidence="2">
    <location>
        <position position="732"/>
    </location>
</feature>
<feature type="compositionally biased region" description="Basic residues" evidence="1">
    <location>
        <begin position="416"/>
        <end position="435"/>
    </location>
</feature>
<sequence>MSVGAVRRRPSSAVPQEPKRPHDAKWDLKRLGIQPEWVTSSHGVLRHAKRPHVPGFRPSWLNSLDPYRMYKPDPSMSKRLVLQNAAFYNKFPAQILQQPDVSPNTVIRAMPPRPPRMRERQDPAMALKNNILTGFSLIPNMVRSWVADNIRTVNHEHFPPIKSTALRMHPNEVLRSREKRTKLARPQAMEPSKAILHKTILQATKHHQAEERRRARLHQRARTPGVSAGAAAAITEARGSILEDSSPGSPLSYCVSPAADGKPTTNTRNLRKAGADPESTGDASSAVPDGANNKQLPAMGRSRRRDKRSLVEKKNKIYEDKAETIAAQRQREILNVIRKVIRRVGSLKEENEGAAPGRDDDRPSAVSDATSRDMAEHCLRDVGDDEDRRGQSGFDHGERRRRRHRHHHSDEYYDRSHRHQHSNGGHHHSHRHKSFKEKCYGHDDTDDRRERKSRHSRQFENYGESDFEEDEEQMYPNRRHQNRVHFIGGGAEDPAIPLPMAPEQPSEDARVEHHPEKQQPQQASDRVPQQLAQVNDQEPQQDDPADENIKGFSSNKEHRSDSTHHRKHGRKSGDYRAGRQKHHRYHYNTTLKIPMRRSRNIAVISPSDSSVVSTSTTQQSSDAMRALPEPDPDDVKDYRNKAKFIRRNLWKTKKSVTRQARELTYPDNRSPPLSYVVGVRNSRRQLDYDPSRAYAIIGASGSKPRHRHRSHQQQHHHQPKTSGHHHRHQHRR</sequence>
<feature type="compositionally biased region" description="Basic residues" evidence="1">
    <location>
        <begin position="703"/>
        <end position="732"/>
    </location>
</feature>
<feature type="compositionally biased region" description="Basic and acidic residues" evidence="1">
    <location>
        <begin position="507"/>
        <end position="517"/>
    </location>
</feature>
<dbReference type="AlphaFoldDB" id="A0A7R9BZR0"/>
<dbReference type="EMBL" id="OA887835">
    <property type="protein sequence ID" value="CAD7283652.1"/>
    <property type="molecule type" value="Genomic_DNA"/>
</dbReference>
<feature type="region of interest" description="Disordered" evidence="1">
    <location>
        <begin position="349"/>
        <end position="473"/>
    </location>
</feature>
<feature type="region of interest" description="Disordered" evidence="1">
    <location>
        <begin position="204"/>
        <end position="313"/>
    </location>
</feature>
<name>A0A7R9BZR0_9CRUS</name>
<feature type="region of interest" description="Disordered" evidence="1">
    <location>
        <begin position="487"/>
        <end position="586"/>
    </location>
</feature>
<feature type="compositionally biased region" description="Basic residues" evidence="1">
    <location>
        <begin position="1"/>
        <end position="10"/>
    </location>
</feature>